<reference evidence="1 3" key="2">
    <citation type="journal article" date="2013" name="Nature">
        <title>Insights into bilaterian evolution from three spiralian genomes.</title>
        <authorList>
            <person name="Simakov O."/>
            <person name="Marletaz F."/>
            <person name="Cho S.J."/>
            <person name="Edsinger-Gonzales E."/>
            <person name="Havlak P."/>
            <person name="Hellsten U."/>
            <person name="Kuo D.H."/>
            <person name="Larsson T."/>
            <person name="Lv J."/>
            <person name="Arendt D."/>
            <person name="Savage R."/>
            <person name="Osoegawa K."/>
            <person name="de Jong P."/>
            <person name="Grimwood J."/>
            <person name="Chapman J.A."/>
            <person name="Shapiro H."/>
            <person name="Aerts A."/>
            <person name="Otillar R.P."/>
            <person name="Terry A.Y."/>
            <person name="Boore J.L."/>
            <person name="Grigoriev I.V."/>
            <person name="Lindberg D.R."/>
            <person name="Seaver E.C."/>
            <person name="Weisblat D.A."/>
            <person name="Putnam N.H."/>
            <person name="Rokhsar D.S."/>
        </authorList>
    </citation>
    <scope>NUCLEOTIDE SEQUENCE</scope>
    <source>
        <strain evidence="1 3">I ESC-2004</strain>
    </source>
</reference>
<dbReference type="AlphaFoldDB" id="R7UKJ9"/>
<proteinExistence type="predicted"/>
<dbReference type="Proteomes" id="UP000014760">
    <property type="component" value="Unassembled WGS sequence"/>
</dbReference>
<dbReference type="FunCoup" id="R7UKJ9">
    <property type="interactions" value="136"/>
</dbReference>
<dbReference type="OMA" id="MACLACT"/>
<reference evidence="2" key="3">
    <citation type="submission" date="2015-06" db="UniProtKB">
        <authorList>
            <consortium name="EnsemblMetazoa"/>
        </authorList>
    </citation>
    <scope>IDENTIFICATION</scope>
</reference>
<dbReference type="Gene3D" id="3.40.50.1820">
    <property type="entry name" value="alpha/beta hydrolase"/>
    <property type="match status" value="1"/>
</dbReference>
<dbReference type="EMBL" id="AMQN01008214">
    <property type="status" value="NOT_ANNOTATED_CDS"/>
    <property type="molecule type" value="Genomic_DNA"/>
</dbReference>
<dbReference type="PANTHER" id="PTHR13617:SF14">
    <property type="entry name" value="PROTEIN ABHD18"/>
    <property type="match status" value="1"/>
</dbReference>
<dbReference type="EMBL" id="KB302448">
    <property type="protein sequence ID" value="ELU04328.1"/>
    <property type="molecule type" value="Genomic_DNA"/>
</dbReference>
<accession>R7UKJ9</accession>
<organism evidence="1">
    <name type="scientific">Capitella teleta</name>
    <name type="common">Polychaete worm</name>
    <dbReference type="NCBI Taxonomy" id="283909"/>
    <lineage>
        <taxon>Eukaryota</taxon>
        <taxon>Metazoa</taxon>
        <taxon>Spiralia</taxon>
        <taxon>Lophotrochozoa</taxon>
        <taxon>Annelida</taxon>
        <taxon>Polychaeta</taxon>
        <taxon>Sedentaria</taxon>
        <taxon>Scolecida</taxon>
        <taxon>Capitellidae</taxon>
        <taxon>Capitella</taxon>
    </lineage>
</organism>
<dbReference type="OrthoDB" id="9987145at2759"/>
<dbReference type="PANTHER" id="PTHR13617">
    <property type="entry name" value="PROTEIN ABHD18"/>
    <property type="match status" value="1"/>
</dbReference>
<evidence type="ECO:0000313" key="3">
    <source>
        <dbReference type="Proteomes" id="UP000014760"/>
    </source>
</evidence>
<dbReference type="EnsemblMetazoa" id="CapteT223901">
    <property type="protein sequence ID" value="CapteP223901"/>
    <property type="gene ID" value="CapteG223901"/>
</dbReference>
<dbReference type="InterPro" id="IPR029058">
    <property type="entry name" value="AB_hydrolase_fold"/>
</dbReference>
<evidence type="ECO:0000313" key="2">
    <source>
        <dbReference type="EnsemblMetazoa" id="CapteP223901"/>
    </source>
</evidence>
<evidence type="ECO:0000313" key="1">
    <source>
        <dbReference type="EMBL" id="ELU04328.1"/>
    </source>
</evidence>
<reference evidence="3" key="1">
    <citation type="submission" date="2012-12" db="EMBL/GenBank/DDBJ databases">
        <authorList>
            <person name="Hellsten U."/>
            <person name="Grimwood J."/>
            <person name="Chapman J.A."/>
            <person name="Shapiro H."/>
            <person name="Aerts A."/>
            <person name="Otillar R.P."/>
            <person name="Terry A.Y."/>
            <person name="Boore J.L."/>
            <person name="Simakov O."/>
            <person name="Marletaz F."/>
            <person name="Cho S.-J."/>
            <person name="Edsinger-Gonzales E."/>
            <person name="Havlak P."/>
            <person name="Kuo D.-H."/>
            <person name="Larsson T."/>
            <person name="Lv J."/>
            <person name="Arendt D."/>
            <person name="Savage R."/>
            <person name="Osoegawa K."/>
            <person name="de Jong P."/>
            <person name="Lindberg D.R."/>
            <person name="Seaver E.C."/>
            <person name="Weisblat D.A."/>
            <person name="Putnam N.H."/>
            <person name="Grigoriev I.V."/>
            <person name="Rokhsar D.S."/>
        </authorList>
    </citation>
    <scope>NUCLEOTIDE SEQUENCE</scope>
    <source>
        <strain evidence="3">I ESC-2004</strain>
    </source>
</reference>
<sequence>MSQFDVIYRRFLLTKFFTKGWGDPENLKRIFDFRKILSNRDQCQQLVPKDYPIHIDKDEAQSEIRILHGHFKSPFVDQLPGIMPKEVETAKFQIILPMQWKSKLKPVCLHLAGTGDHGFGRRRMLLARPLLKEAGIASIILENPYYGVRKPKDQWRSSLRNVSDLFVMGGALILESLALLHWCERHGYGPLGITGISMGGHMASLAATNWHKPISLIPCLSWTTASGVFTQGVLSGAIPWKLLEDQYYMDSIYETEVASRIESPEWKRHCDSFTMGQDFARNYPQSLQDMETYEDHLEHGHYRPPEQFRLALNSNSVHLVSDVVSSKKIVAKRSEVSRKAALNFMRGVMDECTHLGNFCIPVDPSLIVILTAKHDAYMPRNNLMALHELWPGSEMRELDCGHIAAFLFKQKEFRKAIQDSFKLQIKKYL</sequence>
<dbReference type="SUPFAM" id="SSF53474">
    <property type="entry name" value="alpha/beta-Hydrolases"/>
    <property type="match status" value="1"/>
</dbReference>
<dbReference type="Pfam" id="PF09752">
    <property type="entry name" value="ABHD18"/>
    <property type="match status" value="1"/>
</dbReference>
<dbReference type="HOGENOM" id="CLU_035640_0_0_1"/>
<dbReference type="STRING" id="283909.R7UKJ9"/>
<name>R7UKJ9_CAPTE</name>
<protein>
    <submittedName>
        <fullName evidence="1 2">Uncharacterized protein</fullName>
    </submittedName>
</protein>
<keyword evidence="3" id="KW-1185">Reference proteome</keyword>
<dbReference type="InterPro" id="IPR019149">
    <property type="entry name" value="ABHD18"/>
</dbReference>
<gene>
    <name evidence="1" type="ORF">CAPTEDRAFT_223901</name>
</gene>